<evidence type="ECO:0000313" key="1">
    <source>
        <dbReference type="EMBL" id="RCR71354.1"/>
    </source>
</evidence>
<dbReference type="Proteomes" id="UP000253383">
    <property type="component" value="Unassembled WGS sequence"/>
</dbReference>
<proteinExistence type="predicted"/>
<dbReference type="OrthoDB" id="981332at2"/>
<dbReference type="EMBL" id="QOWE01000002">
    <property type="protein sequence ID" value="RCR71354.1"/>
    <property type="molecule type" value="Genomic_DNA"/>
</dbReference>
<reference evidence="1 2" key="1">
    <citation type="submission" date="2018-07" db="EMBL/GenBank/DDBJ databases">
        <title>Genome analysis of Larkinella rosea.</title>
        <authorList>
            <person name="Zhou Z."/>
            <person name="Wang G."/>
        </authorList>
    </citation>
    <scope>NUCLEOTIDE SEQUENCE [LARGE SCALE GENOMIC DNA]</scope>
    <source>
        <strain evidence="2">zzj9</strain>
    </source>
</reference>
<sequence>MFLLSSCSPPPDQLGKLDLVKWRTDRGGCNGVRASLVDDFKTVRQELKGKSSNEIGQILGRPDSEQLDDRNQKFYIYFLEKGVHCQDPKVKTDSRSVALRISAIGLVTEITFQRGRP</sequence>
<evidence type="ECO:0000313" key="2">
    <source>
        <dbReference type="Proteomes" id="UP000253383"/>
    </source>
</evidence>
<accession>A0A368JXE7</accession>
<name>A0A368JXE7_9BACT</name>
<evidence type="ECO:0008006" key="3">
    <source>
        <dbReference type="Google" id="ProtNLM"/>
    </source>
</evidence>
<protein>
    <recommendedName>
        <fullName evidence="3">Outer membrane protein assembly factor BamE</fullName>
    </recommendedName>
</protein>
<keyword evidence="2" id="KW-1185">Reference proteome</keyword>
<dbReference type="AlphaFoldDB" id="A0A368JXE7"/>
<gene>
    <name evidence="1" type="ORF">DUE52_03300</name>
</gene>
<comment type="caution">
    <text evidence="1">The sequence shown here is derived from an EMBL/GenBank/DDBJ whole genome shotgun (WGS) entry which is preliminary data.</text>
</comment>
<organism evidence="1 2">
    <name type="scientific">Larkinella punicea</name>
    <dbReference type="NCBI Taxonomy" id="2315727"/>
    <lineage>
        <taxon>Bacteria</taxon>
        <taxon>Pseudomonadati</taxon>
        <taxon>Bacteroidota</taxon>
        <taxon>Cytophagia</taxon>
        <taxon>Cytophagales</taxon>
        <taxon>Spirosomataceae</taxon>
        <taxon>Larkinella</taxon>
    </lineage>
</organism>